<proteinExistence type="predicted"/>
<comment type="caution">
    <text evidence="2">The sequence shown here is derived from an EMBL/GenBank/DDBJ whole genome shotgun (WGS) entry which is preliminary data.</text>
</comment>
<reference evidence="2 3" key="1">
    <citation type="submission" date="2016-07" db="EMBL/GenBank/DDBJ databases">
        <title>Comparative genomics of the entomopathogenic fungus Beauveria bassiana.</title>
        <authorList>
            <person name="Valero Jimenez C.A."/>
            <person name="Zwaan B.J."/>
            <person name="Van Kan J.A."/>
            <person name="Takken W."/>
            <person name="Debets A.J."/>
            <person name="Schoustra S.E."/>
            <person name="Koenraadt C.J."/>
        </authorList>
    </citation>
    <scope>NUCLEOTIDE SEQUENCE [LARGE SCALE GENOMIC DNA]</scope>
    <source>
        <strain evidence="2 3">ARSEF 8028</strain>
    </source>
</reference>
<feature type="compositionally biased region" description="Polar residues" evidence="1">
    <location>
        <begin position="1"/>
        <end position="17"/>
    </location>
</feature>
<dbReference type="Proteomes" id="UP000237441">
    <property type="component" value="Unassembled WGS sequence"/>
</dbReference>
<sequence>MVSSITRQRYRSLSNFGRPSRRAVLRGHPGSRPALSLGTRPHSRLPSCISYHFPNPITSADDNTLVLSCTIPSADPRMRVTPMSMA</sequence>
<protein>
    <submittedName>
        <fullName evidence="2">Uncharacterized protein</fullName>
    </submittedName>
</protein>
<feature type="region of interest" description="Disordered" evidence="1">
    <location>
        <begin position="1"/>
        <end position="41"/>
    </location>
</feature>
<organism evidence="2 3">
    <name type="scientific">Beauveria bassiana</name>
    <name type="common">White muscardine disease fungus</name>
    <name type="synonym">Tritirachium shiotae</name>
    <dbReference type="NCBI Taxonomy" id="176275"/>
    <lineage>
        <taxon>Eukaryota</taxon>
        <taxon>Fungi</taxon>
        <taxon>Dikarya</taxon>
        <taxon>Ascomycota</taxon>
        <taxon>Pezizomycotina</taxon>
        <taxon>Sordariomycetes</taxon>
        <taxon>Hypocreomycetidae</taxon>
        <taxon>Hypocreales</taxon>
        <taxon>Cordycipitaceae</taxon>
        <taxon>Beauveria</taxon>
    </lineage>
</organism>
<evidence type="ECO:0000313" key="3">
    <source>
        <dbReference type="Proteomes" id="UP000237441"/>
    </source>
</evidence>
<evidence type="ECO:0000256" key="1">
    <source>
        <dbReference type="SAM" id="MobiDB-lite"/>
    </source>
</evidence>
<dbReference type="EMBL" id="JRHA01000001">
    <property type="protein sequence ID" value="PQK09278.1"/>
    <property type="molecule type" value="Genomic_DNA"/>
</dbReference>
<gene>
    <name evidence="2" type="ORF">BB8028_0001g13480</name>
</gene>
<name>A0A2S7XZK7_BEABA</name>
<accession>A0A2S7XZK7</accession>
<evidence type="ECO:0000313" key="2">
    <source>
        <dbReference type="EMBL" id="PQK09278.1"/>
    </source>
</evidence>
<dbReference type="AlphaFoldDB" id="A0A2S7XZK7"/>